<dbReference type="InterPro" id="IPR029044">
    <property type="entry name" value="Nucleotide-diphossugar_trans"/>
</dbReference>
<dbReference type="PANTHER" id="PTHR43685">
    <property type="entry name" value="GLYCOSYLTRANSFERASE"/>
    <property type="match status" value="1"/>
</dbReference>
<name>A0ABX1D2N4_9FLAO</name>
<dbReference type="InterPro" id="IPR001173">
    <property type="entry name" value="Glyco_trans_2-like"/>
</dbReference>
<dbReference type="RefSeq" id="WP_168138537.1">
    <property type="nucleotide sequence ID" value="NZ_JAAVJR010000005.1"/>
</dbReference>
<dbReference type="SUPFAM" id="SSF48452">
    <property type="entry name" value="TPR-like"/>
    <property type="match status" value="1"/>
</dbReference>
<dbReference type="PANTHER" id="PTHR43685:SF2">
    <property type="entry name" value="GLYCOSYLTRANSFERASE 2-LIKE DOMAIN-CONTAINING PROTEIN"/>
    <property type="match status" value="1"/>
</dbReference>
<keyword evidence="3" id="KW-1185">Reference proteome</keyword>
<comment type="caution">
    <text evidence="2">The sequence shown here is derived from an EMBL/GenBank/DDBJ whole genome shotgun (WGS) entry which is preliminary data.</text>
</comment>
<proteinExistence type="predicted"/>
<reference evidence="2 3" key="1">
    <citation type="submission" date="2020-03" db="EMBL/GenBank/DDBJ databases">
        <title>Salinimicrobium sp. nov, isolated from SCS.</title>
        <authorList>
            <person name="Cao W.R."/>
        </authorList>
    </citation>
    <scope>NUCLEOTIDE SEQUENCE [LARGE SCALE GENOMIC DNA]</scope>
    <source>
        <strain evidence="3">J15B91</strain>
    </source>
</reference>
<evidence type="ECO:0000313" key="3">
    <source>
        <dbReference type="Proteomes" id="UP000703674"/>
    </source>
</evidence>
<dbReference type="EMBL" id="JAAVJR010000005">
    <property type="protein sequence ID" value="NJW53443.1"/>
    <property type="molecule type" value="Genomic_DNA"/>
</dbReference>
<evidence type="ECO:0000259" key="1">
    <source>
        <dbReference type="Pfam" id="PF00535"/>
    </source>
</evidence>
<dbReference type="Proteomes" id="UP000703674">
    <property type="component" value="Unassembled WGS sequence"/>
</dbReference>
<evidence type="ECO:0000313" key="2">
    <source>
        <dbReference type="EMBL" id="NJW53443.1"/>
    </source>
</evidence>
<dbReference type="SUPFAM" id="SSF53448">
    <property type="entry name" value="Nucleotide-diphospho-sugar transferases"/>
    <property type="match status" value="1"/>
</dbReference>
<protein>
    <submittedName>
        <fullName evidence="2">Glycosyltransferase family 2 protein</fullName>
    </submittedName>
</protein>
<organism evidence="2 3">
    <name type="scientific">Salinimicrobium oceani</name>
    <dbReference type="NCBI Taxonomy" id="2722702"/>
    <lineage>
        <taxon>Bacteria</taxon>
        <taxon>Pseudomonadati</taxon>
        <taxon>Bacteroidota</taxon>
        <taxon>Flavobacteriia</taxon>
        <taxon>Flavobacteriales</taxon>
        <taxon>Flavobacteriaceae</taxon>
        <taxon>Salinimicrobium</taxon>
    </lineage>
</organism>
<dbReference type="InterPro" id="IPR011990">
    <property type="entry name" value="TPR-like_helical_dom_sf"/>
</dbReference>
<dbReference type="Pfam" id="PF00535">
    <property type="entry name" value="Glycos_transf_2"/>
    <property type="match status" value="1"/>
</dbReference>
<dbReference type="Gene3D" id="3.90.550.10">
    <property type="entry name" value="Spore Coat Polysaccharide Biosynthesis Protein SpsA, Chain A"/>
    <property type="match status" value="1"/>
</dbReference>
<sequence>MISIITPTHNRAALLSRMINSVLKQSFRNWELVIMDDGSTDDTQAVVNDFKDSRIKYYFTKNSGAADKRNRGSEVAAGDYVIFLDSDDEVKEQWLEKLSEEVQGKGSDLVCCGYEKFDHNGKSIGVDLPKDLGAMFDNVTASFLAGSILIKKEIFEKCGGYDQELASGHHTDLLLRLLQNPEKPKISNIFLPLVKIHLHDGARIRHNQEAIYQGSKRFFLKHTELLKGNSKNHFDYLSVAGVSAVRTKRYKKASSLFFKALQIRPNSLKAYMRLIISLMPKLRDKFWKK</sequence>
<feature type="domain" description="Glycosyltransferase 2-like" evidence="1">
    <location>
        <begin position="3"/>
        <end position="126"/>
    </location>
</feature>
<accession>A0ABX1D2N4</accession>
<dbReference type="CDD" id="cd00761">
    <property type="entry name" value="Glyco_tranf_GTA_type"/>
    <property type="match status" value="1"/>
</dbReference>
<gene>
    <name evidence="2" type="ORF">HC175_10970</name>
</gene>
<dbReference type="InterPro" id="IPR050834">
    <property type="entry name" value="Glycosyltransf_2"/>
</dbReference>